<dbReference type="AlphaFoldDB" id="A0A835Y7P0"/>
<proteinExistence type="predicted"/>
<dbReference type="GO" id="GO:0071944">
    <property type="term" value="C:cell periphery"/>
    <property type="evidence" value="ECO:0007669"/>
    <property type="project" value="TreeGrafter"/>
</dbReference>
<dbReference type="InterPro" id="IPR036770">
    <property type="entry name" value="Ankyrin_rpt-contain_sf"/>
</dbReference>
<comment type="caution">
    <text evidence="1">The sequence shown here is derived from an EMBL/GenBank/DDBJ whole genome shotgun (WGS) entry which is preliminary data.</text>
</comment>
<dbReference type="Proteomes" id="UP000612055">
    <property type="component" value="Unassembled WGS sequence"/>
</dbReference>
<dbReference type="PANTHER" id="PTHR12393">
    <property type="entry name" value="SPHINGOMYELIN PHOSPHODIESTERASE RELATED"/>
    <property type="match status" value="1"/>
</dbReference>
<gene>
    <name evidence="1" type="ORF">HYH03_005375</name>
</gene>
<organism evidence="1 2">
    <name type="scientific">Edaphochlamys debaryana</name>
    <dbReference type="NCBI Taxonomy" id="47281"/>
    <lineage>
        <taxon>Eukaryota</taxon>
        <taxon>Viridiplantae</taxon>
        <taxon>Chlorophyta</taxon>
        <taxon>core chlorophytes</taxon>
        <taxon>Chlorophyceae</taxon>
        <taxon>CS clade</taxon>
        <taxon>Chlamydomonadales</taxon>
        <taxon>Chlamydomonadales incertae sedis</taxon>
        <taxon>Edaphochlamys</taxon>
    </lineage>
</organism>
<dbReference type="EMBL" id="JAEHOE010000018">
    <property type="protein sequence ID" value="KAG2496552.1"/>
    <property type="molecule type" value="Genomic_DNA"/>
</dbReference>
<evidence type="ECO:0008006" key="3">
    <source>
        <dbReference type="Google" id="ProtNLM"/>
    </source>
</evidence>
<keyword evidence="2" id="KW-1185">Reference proteome</keyword>
<dbReference type="OrthoDB" id="63514at2759"/>
<name>A0A835Y7P0_9CHLO</name>
<sequence>MSQHKHAQLSGSAEASPALVWTPGIVARIAACLPPNEAAYLSFVNKATAEELRGVAALRLSQPVSREIFASAWSRLTACRELTRAQRTQLVCLVAQAGDVANLQVAFEAAGLVPNCDMLKAAAAAGDLQCCRFLADPSRLPPTQAWSLVITEAAAGGHLELVEWCGANRSDLKGPCLSSLLGAARGGHRDVCEALVTLMPHEWLSRIFAMQAAASASLRGGHASLAIWLLSLCPLGEAPHVKRRPLSSAAEGCDLQALQHMSELLQASELSAQDWQSVLHACVSSRTADWREKAAWAKAQGGGVALFDRSTWFAVADKLDGPAVLERFVWLKAAGFGPPLGDRWTLRRSAERGDAAAVAWLLAEGVPLSVGSGAATVAATGGHIGVLQVLHQAGCPLEPRDLTRAAVAAGHLPTVQWLHEAFGAEALLPPAPRPADDEPSSSEGLCDLAARSGSVELMAWLRAQGCEARESAWRNGAESGCEAALRLLEQWQVPKPTDGGPYFQAARAGDLRTLGVLRDLGMHFGPQRPRPRQSLFCYAALEAPLASLQWLEAAGCPILDLAELEAAAEEGVRVGLGDERSPQWVRELMQRRGTRFKVLQVPARGGGVWTGQRMPKGSRRR</sequence>
<dbReference type="SUPFAM" id="SSF48403">
    <property type="entry name" value="Ankyrin repeat"/>
    <property type="match status" value="1"/>
</dbReference>
<accession>A0A835Y7P0</accession>
<protein>
    <recommendedName>
        <fullName evidence="3">Ankyrin repeat domain-containing protein</fullName>
    </recommendedName>
</protein>
<dbReference type="PANTHER" id="PTHR12393:SF6">
    <property type="entry name" value="SPHINGOMYELIN PHOSPHODIESTERASE 2"/>
    <property type="match status" value="1"/>
</dbReference>
<evidence type="ECO:0000313" key="2">
    <source>
        <dbReference type="Proteomes" id="UP000612055"/>
    </source>
</evidence>
<reference evidence="1" key="1">
    <citation type="journal article" date="2020" name="bioRxiv">
        <title>Comparative genomics of Chlamydomonas.</title>
        <authorList>
            <person name="Craig R.J."/>
            <person name="Hasan A.R."/>
            <person name="Ness R.W."/>
            <person name="Keightley P.D."/>
        </authorList>
    </citation>
    <scope>NUCLEOTIDE SEQUENCE</scope>
    <source>
        <strain evidence="1">CCAP 11/70</strain>
    </source>
</reference>
<evidence type="ECO:0000313" key="1">
    <source>
        <dbReference type="EMBL" id="KAG2496552.1"/>
    </source>
</evidence>
<dbReference type="GO" id="GO:0005783">
    <property type="term" value="C:endoplasmic reticulum"/>
    <property type="evidence" value="ECO:0007669"/>
    <property type="project" value="TreeGrafter"/>
</dbReference>
<dbReference type="GO" id="GO:0030149">
    <property type="term" value="P:sphingolipid catabolic process"/>
    <property type="evidence" value="ECO:0007669"/>
    <property type="project" value="TreeGrafter"/>
</dbReference>
<dbReference type="Gene3D" id="1.25.40.20">
    <property type="entry name" value="Ankyrin repeat-containing domain"/>
    <property type="match status" value="1"/>
</dbReference>
<dbReference type="GO" id="GO:0004620">
    <property type="term" value="F:phospholipase activity"/>
    <property type="evidence" value="ECO:0007669"/>
    <property type="project" value="TreeGrafter"/>
</dbReference>
<dbReference type="GO" id="GO:0016020">
    <property type="term" value="C:membrane"/>
    <property type="evidence" value="ECO:0007669"/>
    <property type="project" value="TreeGrafter"/>
</dbReference>
<dbReference type="GO" id="GO:0046513">
    <property type="term" value="P:ceramide biosynthetic process"/>
    <property type="evidence" value="ECO:0007669"/>
    <property type="project" value="TreeGrafter"/>
</dbReference>